<dbReference type="PANTHER" id="PTHR33164">
    <property type="entry name" value="TRANSCRIPTIONAL REGULATOR, MARR FAMILY"/>
    <property type="match status" value="1"/>
</dbReference>
<dbReference type="GO" id="GO:0006950">
    <property type="term" value="P:response to stress"/>
    <property type="evidence" value="ECO:0007669"/>
    <property type="project" value="TreeGrafter"/>
</dbReference>
<reference evidence="4" key="1">
    <citation type="submission" date="2016-11" db="EMBL/GenBank/DDBJ databases">
        <authorList>
            <person name="Schniete J.K."/>
            <person name="Salih T."/>
            <person name="Algora Gallardo L."/>
            <person name="Martinez Fernandez S."/>
            <person name="Herron P.R."/>
        </authorList>
    </citation>
    <scope>NUCLEOTIDE SEQUENCE [LARGE SCALE GENOMIC DNA]</scope>
    <source>
        <strain evidence="4">DSM 41896</strain>
    </source>
</reference>
<dbReference type="InterPro" id="IPR000835">
    <property type="entry name" value="HTH_MarR-typ"/>
</dbReference>
<dbReference type="EMBL" id="MPOH02000005">
    <property type="protein sequence ID" value="OQD57185.1"/>
    <property type="molecule type" value="Genomic_DNA"/>
</dbReference>
<feature type="domain" description="HTH marR-type" evidence="2">
    <location>
        <begin position="1"/>
        <end position="114"/>
    </location>
</feature>
<dbReference type="SUPFAM" id="SSF46785">
    <property type="entry name" value="Winged helix' DNA-binding domain"/>
    <property type="match status" value="1"/>
</dbReference>
<evidence type="ECO:0000313" key="3">
    <source>
        <dbReference type="EMBL" id="OQD57185.1"/>
    </source>
</evidence>
<accession>A0A1V6MXV9</accession>
<organism evidence="3 4">
    <name type="scientific">Streptomyces phaeoluteigriseus</name>
    <dbReference type="NCBI Taxonomy" id="114686"/>
    <lineage>
        <taxon>Bacteria</taxon>
        <taxon>Bacillati</taxon>
        <taxon>Actinomycetota</taxon>
        <taxon>Actinomycetes</taxon>
        <taxon>Kitasatosporales</taxon>
        <taxon>Streptomycetaceae</taxon>
        <taxon>Streptomyces</taxon>
        <taxon>Streptomyces aurantiacus group</taxon>
    </lineage>
</organism>
<reference evidence="3 4" key="2">
    <citation type="submission" date="2017-02" db="EMBL/GenBank/DDBJ databases">
        <title>Draft genome sequence of Streptomyces phaeoluteigriseus type strain DSM41896.</title>
        <authorList>
            <person name="Salih T.S."/>
            <person name="Algora Gallardo L."/>
            <person name="Melo Santos T."/>
            <person name="Filgueira Martinez S."/>
            <person name="Herron P.R."/>
        </authorList>
    </citation>
    <scope>NUCLEOTIDE SEQUENCE [LARGE SCALE GENOMIC DNA]</scope>
    <source>
        <strain evidence="3 4">DSM 41896</strain>
    </source>
</reference>
<feature type="compositionally biased region" description="Basic and acidic residues" evidence="1">
    <location>
        <begin position="41"/>
        <end position="57"/>
    </location>
</feature>
<evidence type="ECO:0000259" key="2">
    <source>
        <dbReference type="PROSITE" id="PS50995"/>
    </source>
</evidence>
<dbReference type="GO" id="GO:0003700">
    <property type="term" value="F:DNA-binding transcription factor activity"/>
    <property type="evidence" value="ECO:0007669"/>
    <property type="project" value="InterPro"/>
</dbReference>
<comment type="caution">
    <text evidence="3">The sequence shown here is derived from an EMBL/GenBank/DDBJ whole genome shotgun (WGS) entry which is preliminary data.</text>
</comment>
<evidence type="ECO:0000313" key="4">
    <source>
        <dbReference type="Proteomes" id="UP000184286"/>
    </source>
</evidence>
<protein>
    <recommendedName>
        <fullName evidence="2">HTH marR-type domain-containing protein</fullName>
    </recommendedName>
</protein>
<dbReference type="InterPro" id="IPR036390">
    <property type="entry name" value="WH_DNA-bd_sf"/>
</dbReference>
<dbReference type="AlphaFoldDB" id="A0A1V6MXV9"/>
<name>A0A1V6MXV9_9ACTN</name>
<gene>
    <name evidence="3" type="ORF">BM536_003935</name>
</gene>
<sequence>MDGHEPAGLAVPADGAEPSQADATARPGVDRTTMVSLVDGPEDHGLVERRPSSYDRRSDVVALTAPGEECLLQAERARRAAERARRAAEHHFLAPLSEEAATALLPALRTPVAEEDPATGRP</sequence>
<dbReference type="PROSITE" id="PS50995">
    <property type="entry name" value="HTH_MARR_2"/>
    <property type="match status" value="1"/>
</dbReference>
<dbReference type="InterPro" id="IPR036388">
    <property type="entry name" value="WH-like_DNA-bd_sf"/>
</dbReference>
<dbReference type="STRING" id="114686.BM536_003935"/>
<dbReference type="PANTHER" id="PTHR33164:SF43">
    <property type="entry name" value="HTH-TYPE TRANSCRIPTIONAL REPRESSOR YETL"/>
    <property type="match status" value="1"/>
</dbReference>
<proteinExistence type="predicted"/>
<feature type="region of interest" description="Disordered" evidence="1">
    <location>
        <begin position="1"/>
        <end position="57"/>
    </location>
</feature>
<dbReference type="Gene3D" id="1.10.10.10">
    <property type="entry name" value="Winged helix-like DNA-binding domain superfamily/Winged helix DNA-binding domain"/>
    <property type="match status" value="1"/>
</dbReference>
<dbReference type="Proteomes" id="UP000184286">
    <property type="component" value="Unassembled WGS sequence"/>
</dbReference>
<evidence type="ECO:0000256" key="1">
    <source>
        <dbReference type="SAM" id="MobiDB-lite"/>
    </source>
</evidence>
<dbReference type="InterPro" id="IPR039422">
    <property type="entry name" value="MarR/SlyA-like"/>
</dbReference>